<reference evidence="1 2" key="1">
    <citation type="submission" date="2016-11" db="EMBL/GenBank/DDBJ databases">
        <authorList>
            <person name="Jaros S."/>
            <person name="Januszkiewicz K."/>
            <person name="Wedrychowicz H."/>
        </authorList>
    </citation>
    <scope>NUCLEOTIDE SEQUENCE [LARGE SCALE GENOMIC DNA]</scope>
    <source>
        <strain evidence="1 2">CGMCC 1.6102</strain>
    </source>
</reference>
<keyword evidence="2" id="KW-1185">Reference proteome</keyword>
<organism evidence="1 2">
    <name type="scientific">Cyclobacterium lianum</name>
    <dbReference type="NCBI Taxonomy" id="388280"/>
    <lineage>
        <taxon>Bacteria</taxon>
        <taxon>Pseudomonadati</taxon>
        <taxon>Bacteroidota</taxon>
        <taxon>Cytophagia</taxon>
        <taxon>Cytophagales</taxon>
        <taxon>Cyclobacteriaceae</taxon>
        <taxon>Cyclobacterium</taxon>
    </lineage>
</organism>
<dbReference type="AlphaFoldDB" id="A0A1M7N231"/>
<dbReference type="Proteomes" id="UP000184513">
    <property type="component" value="Unassembled WGS sequence"/>
</dbReference>
<accession>A0A1M7N231</accession>
<name>A0A1M7N231_9BACT</name>
<evidence type="ECO:0008006" key="3">
    <source>
        <dbReference type="Google" id="ProtNLM"/>
    </source>
</evidence>
<dbReference type="STRING" id="388280.SAMN04488057_10514"/>
<evidence type="ECO:0000313" key="1">
    <source>
        <dbReference type="EMBL" id="SHM97610.1"/>
    </source>
</evidence>
<evidence type="ECO:0000313" key="2">
    <source>
        <dbReference type="Proteomes" id="UP000184513"/>
    </source>
</evidence>
<sequence length="46" mass="5466">MTYRLDFTRLAQKHIAFLKKAGNKSLLNKIAIHLEELNKAFVKWHE</sequence>
<gene>
    <name evidence="1" type="ORF">SAMN04488057_10514</name>
</gene>
<dbReference type="EMBL" id="FRCY01000005">
    <property type="protein sequence ID" value="SHM97610.1"/>
    <property type="molecule type" value="Genomic_DNA"/>
</dbReference>
<proteinExistence type="predicted"/>
<protein>
    <recommendedName>
        <fullName evidence="3">ParE toxin of type II toxin-antitoxin system, parDE</fullName>
    </recommendedName>
</protein>